<gene>
    <name evidence="2" type="ORF">E2C01_028777</name>
</gene>
<organism evidence="2 3">
    <name type="scientific">Portunus trituberculatus</name>
    <name type="common">Swimming crab</name>
    <name type="synonym">Neptunus trituberculatus</name>
    <dbReference type="NCBI Taxonomy" id="210409"/>
    <lineage>
        <taxon>Eukaryota</taxon>
        <taxon>Metazoa</taxon>
        <taxon>Ecdysozoa</taxon>
        <taxon>Arthropoda</taxon>
        <taxon>Crustacea</taxon>
        <taxon>Multicrustacea</taxon>
        <taxon>Malacostraca</taxon>
        <taxon>Eumalacostraca</taxon>
        <taxon>Eucarida</taxon>
        <taxon>Decapoda</taxon>
        <taxon>Pleocyemata</taxon>
        <taxon>Brachyura</taxon>
        <taxon>Eubrachyura</taxon>
        <taxon>Portunoidea</taxon>
        <taxon>Portunidae</taxon>
        <taxon>Portuninae</taxon>
        <taxon>Portunus</taxon>
    </lineage>
</organism>
<evidence type="ECO:0000256" key="1">
    <source>
        <dbReference type="SAM" id="MobiDB-lite"/>
    </source>
</evidence>
<name>A0A5B7EQ46_PORTR</name>
<proteinExistence type="predicted"/>
<comment type="caution">
    <text evidence="2">The sequence shown here is derived from an EMBL/GenBank/DDBJ whole genome shotgun (WGS) entry which is preliminary data.</text>
</comment>
<reference evidence="2 3" key="1">
    <citation type="submission" date="2019-05" db="EMBL/GenBank/DDBJ databases">
        <title>Another draft genome of Portunus trituberculatus and its Hox gene families provides insights of decapod evolution.</title>
        <authorList>
            <person name="Jeong J.-H."/>
            <person name="Song I."/>
            <person name="Kim S."/>
            <person name="Choi T."/>
            <person name="Kim D."/>
            <person name="Ryu S."/>
            <person name="Kim W."/>
        </authorList>
    </citation>
    <scope>NUCLEOTIDE SEQUENCE [LARGE SCALE GENOMIC DNA]</scope>
    <source>
        <tissue evidence="2">Muscle</tissue>
    </source>
</reference>
<accession>A0A5B7EQ46</accession>
<dbReference type="AlphaFoldDB" id="A0A5B7EQ46"/>
<sequence length="82" mass="8714">MAPKTSQHPRGRSRSHPSPALPTGNAPSSAALPVGTQSVLILVGPWWLVNGYQCVARASRQRGHDGGACAVLLRGNYWLEVV</sequence>
<feature type="region of interest" description="Disordered" evidence="1">
    <location>
        <begin position="1"/>
        <end position="29"/>
    </location>
</feature>
<evidence type="ECO:0000313" key="3">
    <source>
        <dbReference type="Proteomes" id="UP000324222"/>
    </source>
</evidence>
<protein>
    <submittedName>
        <fullName evidence="2">Uncharacterized protein</fullName>
    </submittedName>
</protein>
<dbReference type="Proteomes" id="UP000324222">
    <property type="component" value="Unassembled WGS sequence"/>
</dbReference>
<evidence type="ECO:0000313" key="2">
    <source>
        <dbReference type="EMBL" id="MPC35356.1"/>
    </source>
</evidence>
<keyword evidence="3" id="KW-1185">Reference proteome</keyword>
<dbReference type="EMBL" id="VSRR010003256">
    <property type="protein sequence ID" value="MPC35356.1"/>
    <property type="molecule type" value="Genomic_DNA"/>
</dbReference>